<evidence type="ECO:0000256" key="14">
    <source>
        <dbReference type="RuleBase" id="RU363047"/>
    </source>
</evidence>
<name>A0A3Q1GXH4_ANATE</name>
<evidence type="ECO:0000256" key="4">
    <source>
        <dbReference type="ARBA" id="ARBA00022692"/>
    </source>
</evidence>
<dbReference type="STRING" id="64144.ENSATEP00000000129"/>
<keyword evidence="6 14" id="KW-1133">Transmembrane helix</keyword>
<reference evidence="16" key="2">
    <citation type="submission" date="2025-08" db="UniProtKB">
        <authorList>
            <consortium name="Ensembl"/>
        </authorList>
    </citation>
    <scope>IDENTIFICATION</scope>
</reference>
<evidence type="ECO:0000256" key="3">
    <source>
        <dbReference type="ARBA" id="ARBA00022606"/>
    </source>
</evidence>
<keyword evidence="12 13" id="KW-0807">Transducer</keyword>
<dbReference type="InParanoid" id="A0A3Q1GXH4"/>
<proteinExistence type="inferred from homology"/>
<evidence type="ECO:0000256" key="11">
    <source>
        <dbReference type="ARBA" id="ARBA00023180"/>
    </source>
</evidence>
<evidence type="ECO:0000259" key="15">
    <source>
        <dbReference type="PROSITE" id="PS50262"/>
    </source>
</evidence>
<dbReference type="FunFam" id="1.20.1070.10:FF:000024">
    <property type="entry name" value="Olfactory receptor"/>
    <property type="match status" value="1"/>
</dbReference>
<evidence type="ECO:0000256" key="6">
    <source>
        <dbReference type="ARBA" id="ARBA00022989"/>
    </source>
</evidence>
<dbReference type="PROSITE" id="PS00237">
    <property type="entry name" value="G_PROTEIN_RECEP_F1_1"/>
    <property type="match status" value="1"/>
</dbReference>
<dbReference type="InterPro" id="IPR017452">
    <property type="entry name" value="GPCR_Rhodpsn_7TM"/>
</dbReference>
<dbReference type="Proteomes" id="UP000265040">
    <property type="component" value="Chromosome 13"/>
</dbReference>
<evidence type="ECO:0000256" key="5">
    <source>
        <dbReference type="ARBA" id="ARBA00022725"/>
    </source>
</evidence>
<keyword evidence="3 14" id="KW-0716">Sensory transduction</keyword>
<dbReference type="FunCoup" id="A0A3Q1GXH4">
    <property type="interactions" value="252"/>
</dbReference>
<evidence type="ECO:0000256" key="8">
    <source>
        <dbReference type="ARBA" id="ARBA00023136"/>
    </source>
</evidence>
<keyword evidence="7 13" id="KW-0297">G-protein coupled receptor</keyword>
<evidence type="ECO:0000313" key="16">
    <source>
        <dbReference type="Ensembl" id="ENSATEP00000000129.2"/>
    </source>
</evidence>
<feature type="transmembrane region" description="Helical" evidence="14">
    <location>
        <begin position="58"/>
        <end position="81"/>
    </location>
</feature>
<reference evidence="16" key="3">
    <citation type="submission" date="2025-09" db="UniProtKB">
        <authorList>
            <consortium name="Ensembl"/>
        </authorList>
    </citation>
    <scope>IDENTIFICATION</scope>
</reference>
<evidence type="ECO:0000256" key="2">
    <source>
        <dbReference type="ARBA" id="ARBA00022475"/>
    </source>
</evidence>
<feature type="domain" description="G-protein coupled receptors family 1 profile" evidence="15">
    <location>
        <begin position="39"/>
        <end position="289"/>
    </location>
</feature>
<feature type="transmembrane region" description="Helical" evidence="14">
    <location>
        <begin position="268"/>
        <end position="291"/>
    </location>
</feature>
<dbReference type="SUPFAM" id="SSF81321">
    <property type="entry name" value="Family A G protein-coupled receptor-like"/>
    <property type="match status" value="1"/>
</dbReference>
<dbReference type="Pfam" id="PF13853">
    <property type="entry name" value="7tm_4"/>
    <property type="match status" value="1"/>
</dbReference>
<dbReference type="Gene3D" id="1.20.1070.10">
    <property type="entry name" value="Rhodopsin 7-helix transmembrane proteins"/>
    <property type="match status" value="1"/>
</dbReference>
<dbReference type="GO" id="GO:0005549">
    <property type="term" value="F:odorant binding"/>
    <property type="evidence" value="ECO:0007669"/>
    <property type="project" value="TreeGrafter"/>
</dbReference>
<dbReference type="PRINTS" id="PR00237">
    <property type="entry name" value="GPCRRHODOPSN"/>
</dbReference>
<dbReference type="GeneTree" id="ENSGT00950000183048"/>
<keyword evidence="11" id="KW-0325">Glycoprotein</keyword>
<keyword evidence="10 13" id="KW-0675">Receptor</keyword>
<keyword evidence="9" id="KW-1015">Disulfide bond</keyword>
<dbReference type="PANTHER" id="PTHR26451:SF885">
    <property type="entry name" value="OLFACTORY RECEPTOR"/>
    <property type="match status" value="1"/>
</dbReference>
<dbReference type="PROSITE" id="PS50262">
    <property type="entry name" value="G_PROTEIN_RECEP_F1_2"/>
    <property type="match status" value="1"/>
</dbReference>
<evidence type="ECO:0000313" key="17">
    <source>
        <dbReference type="Proteomes" id="UP000265040"/>
    </source>
</evidence>
<keyword evidence="8 14" id="KW-0472">Membrane</keyword>
<keyword evidence="4 13" id="KW-0812">Transmembrane</keyword>
<dbReference type="PRINTS" id="PR00245">
    <property type="entry name" value="OLFACTORYR"/>
</dbReference>
<comment type="similarity">
    <text evidence="13">Belongs to the G-protein coupled receptor 1 family.</text>
</comment>
<dbReference type="GO" id="GO:0004930">
    <property type="term" value="F:G protein-coupled receptor activity"/>
    <property type="evidence" value="ECO:0007669"/>
    <property type="project" value="UniProtKB-KW"/>
</dbReference>
<keyword evidence="2 14" id="KW-1003">Cell membrane</keyword>
<evidence type="ECO:0000256" key="10">
    <source>
        <dbReference type="ARBA" id="ARBA00023170"/>
    </source>
</evidence>
<dbReference type="InterPro" id="IPR052921">
    <property type="entry name" value="GPCR1_Superfamily_Member"/>
</dbReference>
<dbReference type="InterPro" id="IPR000276">
    <property type="entry name" value="GPCR_Rhodpsn"/>
</dbReference>
<evidence type="ECO:0000256" key="1">
    <source>
        <dbReference type="ARBA" id="ARBA00004651"/>
    </source>
</evidence>
<feature type="transmembrane region" description="Helical" evidence="14">
    <location>
        <begin position="195"/>
        <end position="216"/>
    </location>
</feature>
<evidence type="ECO:0000256" key="9">
    <source>
        <dbReference type="ARBA" id="ARBA00023157"/>
    </source>
</evidence>
<comment type="subcellular location">
    <subcellularLocation>
        <location evidence="1 14">Cell membrane</location>
        <topology evidence="1 14">Multi-pass membrane protein</topology>
    </subcellularLocation>
</comment>
<evidence type="ECO:0000256" key="13">
    <source>
        <dbReference type="RuleBase" id="RU000688"/>
    </source>
</evidence>
<reference evidence="16" key="1">
    <citation type="submission" date="2021-04" db="EMBL/GenBank/DDBJ databases">
        <authorList>
            <consortium name="Wellcome Sanger Institute Data Sharing"/>
        </authorList>
    </citation>
    <scope>NUCLEOTIDE SEQUENCE [LARGE SCALE GENOMIC DNA]</scope>
</reference>
<evidence type="ECO:0000256" key="12">
    <source>
        <dbReference type="ARBA" id="ARBA00023224"/>
    </source>
</evidence>
<dbReference type="InterPro" id="IPR000725">
    <property type="entry name" value="Olfact_rcpt"/>
</dbReference>
<dbReference type="PANTHER" id="PTHR26451">
    <property type="entry name" value="G_PROTEIN_RECEP_F1_2 DOMAIN-CONTAINING PROTEIN"/>
    <property type="match status" value="1"/>
</dbReference>
<dbReference type="AlphaFoldDB" id="A0A3Q1GXH4"/>
<dbReference type="GO" id="GO:0004984">
    <property type="term" value="F:olfactory receptor activity"/>
    <property type="evidence" value="ECO:0007669"/>
    <property type="project" value="InterPro"/>
</dbReference>
<sequence>MINSTQVLYFTLAAYFDTGILKYLYFLLIMSLYIFIICANLSLIVIICTNRSLHEPMYMFLCSLFVNELYGSTGLFPFLLIQTLSDIHTVSASFCFLQIYCVHSYGAVEYLNLAVMSYDRYLAICYPLQYNTHMTYNMIALLILVTWLYPCFAMVVLLLLTSPLQLCGSIINKVYCDTHSVVKLACSNSNGINTYGLIATFSTIFCSLFLILYTYMKILKVCFSGSEQTRQKAVSTCTPHLASLLNFSVGACFEISQSRFNMNSLPNVLRIFLSLYFLTCQPLFNPLLYGLKMSKIRDLCRNLISNTLAGCWFIKTVISVGS</sequence>
<accession>A0A3Q1GXH4</accession>
<evidence type="ECO:0000256" key="7">
    <source>
        <dbReference type="ARBA" id="ARBA00023040"/>
    </source>
</evidence>
<dbReference type="OrthoDB" id="6147321at2759"/>
<feature type="transmembrane region" description="Helical" evidence="14">
    <location>
        <begin position="139"/>
        <end position="160"/>
    </location>
</feature>
<keyword evidence="5 14" id="KW-0552">Olfaction</keyword>
<feature type="transmembrane region" description="Helical" evidence="14">
    <location>
        <begin position="23"/>
        <end position="46"/>
    </location>
</feature>
<organism evidence="16 17">
    <name type="scientific">Anabas testudineus</name>
    <name type="common">Climbing perch</name>
    <name type="synonym">Anthias testudineus</name>
    <dbReference type="NCBI Taxonomy" id="64144"/>
    <lineage>
        <taxon>Eukaryota</taxon>
        <taxon>Metazoa</taxon>
        <taxon>Chordata</taxon>
        <taxon>Craniata</taxon>
        <taxon>Vertebrata</taxon>
        <taxon>Euteleostomi</taxon>
        <taxon>Actinopterygii</taxon>
        <taxon>Neopterygii</taxon>
        <taxon>Teleostei</taxon>
        <taxon>Neoteleostei</taxon>
        <taxon>Acanthomorphata</taxon>
        <taxon>Anabantaria</taxon>
        <taxon>Anabantiformes</taxon>
        <taxon>Anabantoidei</taxon>
        <taxon>Anabantidae</taxon>
        <taxon>Anabas</taxon>
    </lineage>
</organism>
<dbReference type="GO" id="GO:0005886">
    <property type="term" value="C:plasma membrane"/>
    <property type="evidence" value="ECO:0007669"/>
    <property type="project" value="UniProtKB-SubCell"/>
</dbReference>
<keyword evidence="17" id="KW-1185">Reference proteome</keyword>
<protein>
    <recommendedName>
        <fullName evidence="14">Olfactory receptor</fullName>
    </recommendedName>
</protein>
<feature type="transmembrane region" description="Helical" evidence="14">
    <location>
        <begin position="87"/>
        <end position="108"/>
    </location>
</feature>
<dbReference type="Ensembl" id="ENSATET00000000137.2">
    <property type="protein sequence ID" value="ENSATEP00000000129.2"/>
    <property type="gene ID" value="ENSATEG00000027052.1"/>
</dbReference>